<comment type="cofactor">
    <cofactor evidence="1 6 7">
        <name>pyridoxal 5'-phosphate</name>
        <dbReference type="ChEBI" id="CHEBI:597326"/>
    </cofactor>
</comment>
<evidence type="ECO:0000256" key="3">
    <source>
        <dbReference type="ARBA" id="ARBA00022793"/>
    </source>
</evidence>
<evidence type="ECO:0000256" key="1">
    <source>
        <dbReference type="ARBA" id="ARBA00001933"/>
    </source>
</evidence>
<dbReference type="RefSeq" id="WP_011417973.1">
    <property type="nucleotide sequence ID" value="NC_007759.1"/>
</dbReference>
<dbReference type="HOGENOM" id="CLU_011856_0_4_7"/>
<keyword evidence="4 6" id="KW-0663">Pyridoxal phosphate</keyword>
<dbReference type="EMBL" id="CP000252">
    <property type="protein sequence ID" value="ABC77952.1"/>
    <property type="molecule type" value="Genomic_DNA"/>
</dbReference>
<dbReference type="GO" id="GO:0006520">
    <property type="term" value="P:amino acid metabolic process"/>
    <property type="evidence" value="ECO:0007669"/>
    <property type="project" value="InterPro"/>
</dbReference>
<dbReference type="SUPFAM" id="SSF53383">
    <property type="entry name" value="PLP-dependent transferases"/>
    <property type="match status" value="1"/>
</dbReference>
<dbReference type="InterPro" id="IPR015421">
    <property type="entry name" value="PyrdxlP-dep_Trfase_major"/>
</dbReference>
<keyword evidence="3" id="KW-0210">Decarboxylase</keyword>
<evidence type="ECO:0000256" key="7">
    <source>
        <dbReference type="RuleBase" id="RU000382"/>
    </source>
</evidence>
<proteinExistence type="inferred from homology"/>
<feature type="modified residue" description="N6-(pyridoxal phosphate)lysine" evidence="6">
    <location>
        <position position="353"/>
    </location>
</feature>
<reference evidence="8 9" key="1">
    <citation type="journal article" date="2007" name="Proc. Natl. Acad. Sci. U.S.A.">
        <title>The genome of Syntrophus aciditrophicus: life at the thermodynamic limit of microbial growth.</title>
        <authorList>
            <person name="McInerney M.J."/>
            <person name="Rohlin L."/>
            <person name="Mouttaki H."/>
            <person name="Kim U."/>
            <person name="Krupp R.S."/>
            <person name="Rios-Hernandez L."/>
            <person name="Sieber J."/>
            <person name="Struchtemeyer C.G."/>
            <person name="Bhattacharyya A."/>
            <person name="Campbell J.W."/>
            <person name="Gunsalus R.P."/>
        </authorList>
    </citation>
    <scope>NUCLEOTIDE SEQUENCE [LARGE SCALE GENOMIC DNA]</scope>
    <source>
        <strain evidence="8 9">SB</strain>
    </source>
</reference>
<dbReference type="InterPro" id="IPR015424">
    <property type="entry name" value="PyrdxlP-dep_Trfase"/>
</dbReference>
<protein>
    <submittedName>
        <fullName evidence="8">Glutamate decarboxylase</fullName>
        <ecNumber evidence="8">4.1.1.15</ecNumber>
    </submittedName>
</protein>
<dbReference type="OrthoDB" id="9803665at2"/>
<dbReference type="PRINTS" id="PR00800">
    <property type="entry name" value="YHDCRBOXLASE"/>
</dbReference>
<evidence type="ECO:0000256" key="6">
    <source>
        <dbReference type="PIRSR" id="PIRSR602129-50"/>
    </source>
</evidence>
<evidence type="ECO:0000256" key="5">
    <source>
        <dbReference type="ARBA" id="ARBA00023239"/>
    </source>
</evidence>
<dbReference type="InterPro" id="IPR010977">
    <property type="entry name" value="Aromatic_deC"/>
</dbReference>
<dbReference type="PANTHER" id="PTHR45677:SF8">
    <property type="entry name" value="CYSTEINE SULFINIC ACID DECARBOXYLASE"/>
    <property type="match status" value="1"/>
</dbReference>
<evidence type="ECO:0000313" key="8">
    <source>
        <dbReference type="EMBL" id="ABC77952.1"/>
    </source>
</evidence>
<dbReference type="Gene3D" id="3.90.1150.170">
    <property type="match status" value="1"/>
</dbReference>
<dbReference type="GO" id="GO:0030170">
    <property type="term" value="F:pyridoxal phosphate binding"/>
    <property type="evidence" value="ECO:0007669"/>
    <property type="project" value="InterPro"/>
</dbReference>
<dbReference type="Proteomes" id="UP000001933">
    <property type="component" value="Chromosome"/>
</dbReference>
<keyword evidence="5 7" id="KW-0456">Lyase</keyword>
<dbReference type="AlphaFoldDB" id="Q2LV45"/>
<dbReference type="InterPro" id="IPR002129">
    <property type="entry name" value="PyrdxlP-dep_de-COase"/>
</dbReference>
<dbReference type="GO" id="GO:0005737">
    <property type="term" value="C:cytoplasm"/>
    <property type="evidence" value="ECO:0007669"/>
    <property type="project" value="TreeGrafter"/>
</dbReference>
<dbReference type="InterPro" id="IPR015422">
    <property type="entry name" value="PyrdxlP-dep_Trfase_small"/>
</dbReference>
<dbReference type="Pfam" id="PF00282">
    <property type="entry name" value="Pyridoxal_deC"/>
    <property type="match status" value="1"/>
</dbReference>
<dbReference type="EC" id="4.1.1.15" evidence="8"/>
<keyword evidence="9" id="KW-1185">Reference proteome</keyword>
<dbReference type="InParanoid" id="Q2LV45"/>
<dbReference type="eggNOG" id="COG0076">
    <property type="taxonomic scope" value="Bacteria"/>
</dbReference>
<evidence type="ECO:0000256" key="4">
    <source>
        <dbReference type="ARBA" id="ARBA00022898"/>
    </source>
</evidence>
<gene>
    <name evidence="8" type="ORF">SYN_00664</name>
</gene>
<organism evidence="8 9">
    <name type="scientific">Syntrophus aciditrophicus (strain SB)</name>
    <dbReference type="NCBI Taxonomy" id="56780"/>
    <lineage>
        <taxon>Bacteria</taxon>
        <taxon>Pseudomonadati</taxon>
        <taxon>Thermodesulfobacteriota</taxon>
        <taxon>Syntrophia</taxon>
        <taxon>Syntrophales</taxon>
        <taxon>Syntrophaceae</taxon>
        <taxon>Syntrophus</taxon>
    </lineage>
</organism>
<name>Q2LV45_SYNAS</name>
<evidence type="ECO:0000256" key="2">
    <source>
        <dbReference type="ARBA" id="ARBA00009533"/>
    </source>
</evidence>
<dbReference type="Gene3D" id="3.40.640.10">
    <property type="entry name" value="Type I PLP-dependent aspartate aminotransferase-like (Major domain)"/>
    <property type="match status" value="1"/>
</dbReference>
<dbReference type="GO" id="GO:0019752">
    <property type="term" value="P:carboxylic acid metabolic process"/>
    <property type="evidence" value="ECO:0007669"/>
    <property type="project" value="InterPro"/>
</dbReference>
<dbReference type="GO" id="GO:0004351">
    <property type="term" value="F:glutamate decarboxylase activity"/>
    <property type="evidence" value="ECO:0007669"/>
    <property type="project" value="UniProtKB-EC"/>
</dbReference>
<accession>Q2LV45</accession>
<dbReference type="STRING" id="56780.SYN_00664"/>
<sequence>MNSLRTDNIPPPRKIETTLEYMHKLFIMPNSSDRFIEFGDLLLDMIHDFFQQKGGIHSEIPLKKLAKIFNNIDIPQNQMLIRDVLQEIKGNIINHSVKVANPYYIGHMTSAIPYFMILLEMIAVSLNQNQVKIESAKASTFVEREFLCWMHRLVYQNPSQFYKKNIQNHRFALGNITSDGTVANMTALALAVAKAFPPDGKRFEGIRNEGLPRSLEYYGYRQALVLVSRRGHYSICKIGSILGIGSKGVVFSPVHPYTNKADIDKLWQTIEKIRKEDKRVGKPSRFLALVGIAGTTETGNIDNLDAMAGVARELNAHYHVDAAWGGGALLMENGRELFTGIDKADSVSLDAHKLLFSPNAMGICLFKNIDDSLKLYHTSNYIIRKGSVDLGRFTLEGPRPFACLKPWAAMKIIGRRGYELIFLHACGLQDIFITLIKNDPQFELLNTPELFIINYRFVPKELREMLDRLMLDPRANAEKITQINNVVNEINVELHKKIRVRDTSFVSRTRLESTRYSPRKIVVLRAITINPNTEPHMLEQILVEHRLLGEQIWQDRNLLRKTLHICNKLIDV</sequence>
<dbReference type="Gene3D" id="3.90.1150.10">
    <property type="entry name" value="Aspartate Aminotransferase, domain 1"/>
    <property type="match status" value="1"/>
</dbReference>
<evidence type="ECO:0000313" key="9">
    <source>
        <dbReference type="Proteomes" id="UP000001933"/>
    </source>
</evidence>
<dbReference type="KEGG" id="sat:SYN_00664"/>
<dbReference type="PANTHER" id="PTHR45677">
    <property type="entry name" value="GLUTAMATE DECARBOXYLASE-RELATED"/>
    <property type="match status" value="1"/>
</dbReference>
<comment type="similarity">
    <text evidence="2 7">Belongs to the group II decarboxylase family.</text>
</comment>